<evidence type="ECO:0000256" key="1">
    <source>
        <dbReference type="SAM" id="MobiDB-lite"/>
    </source>
</evidence>
<dbReference type="Proteomes" id="UP001218218">
    <property type="component" value="Unassembled WGS sequence"/>
</dbReference>
<feature type="compositionally biased region" description="Polar residues" evidence="1">
    <location>
        <begin position="127"/>
        <end position="142"/>
    </location>
</feature>
<dbReference type="AlphaFoldDB" id="A0AAD7A3N0"/>
<evidence type="ECO:0000313" key="3">
    <source>
        <dbReference type="Proteomes" id="UP001218218"/>
    </source>
</evidence>
<gene>
    <name evidence="2" type="ORF">DFH08DRAFT_1000680</name>
</gene>
<evidence type="ECO:0000313" key="2">
    <source>
        <dbReference type="EMBL" id="KAJ7348691.1"/>
    </source>
</evidence>
<sequence length="401" mass="44963">MSKHEQVKVQGNWPELEETSKKSWILLEWKQKDREGYKCGAEFFSAFNAPIAFGNPILITWAQALGTIAKTPRKNKRKPGDTTFPTISVFPKLKNRQALYKHHGLLLMRVNIKYAPSERDPLEVPRSSFTNHGQSYHTNPTPSHLFPSRAGNSVAWRPLALTVPPPSAPVGTCTARFGPIPAVPAKEKNEKPATIIRRSRTLDGISCGCDERVCHILLENALRTRSQVARTYGEYPRAPTVLGQFQRGIPKLALCAGLCAARLKDNNGCQDAGPRKCGEAGSRADQDRLKAHRWGDELMKFITFSWQSVIYANQIASQISCGKKIWPLRADIWRVYAQWRPATQNNNMTYGADRHEIPGQAAGAPDLELEDLRRIDLTAHGVRSEKHRTTDAAQQQRRGFL</sequence>
<feature type="region of interest" description="Disordered" evidence="1">
    <location>
        <begin position="123"/>
        <end position="148"/>
    </location>
</feature>
<reference evidence="2" key="1">
    <citation type="submission" date="2023-03" db="EMBL/GenBank/DDBJ databases">
        <title>Massive genome expansion in bonnet fungi (Mycena s.s.) driven by repeated elements and novel gene families across ecological guilds.</title>
        <authorList>
            <consortium name="Lawrence Berkeley National Laboratory"/>
            <person name="Harder C.B."/>
            <person name="Miyauchi S."/>
            <person name="Viragh M."/>
            <person name="Kuo A."/>
            <person name="Thoen E."/>
            <person name="Andreopoulos B."/>
            <person name="Lu D."/>
            <person name="Skrede I."/>
            <person name="Drula E."/>
            <person name="Henrissat B."/>
            <person name="Morin E."/>
            <person name="Kohler A."/>
            <person name="Barry K."/>
            <person name="LaButti K."/>
            <person name="Morin E."/>
            <person name="Salamov A."/>
            <person name="Lipzen A."/>
            <person name="Mereny Z."/>
            <person name="Hegedus B."/>
            <person name="Baldrian P."/>
            <person name="Stursova M."/>
            <person name="Weitz H."/>
            <person name="Taylor A."/>
            <person name="Grigoriev I.V."/>
            <person name="Nagy L.G."/>
            <person name="Martin F."/>
            <person name="Kauserud H."/>
        </authorList>
    </citation>
    <scope>NUCLEOTIDE SEQUENCE</scope>
    <source>
        <strain evidence="2">CBHHK002</strain>
    </source>
</reference>
<name>A0AAD7A3N0_9AGAR</name>
<organism evidence="2 3">
    <name type="scientific">Mycena albidolilacea</name>
    <dbReference type="NCBI Taxonomy" id="1033008"/>
    <lineage>
        <taxon>Eukaryota</taxon>
        <taxon>Fungi</taxon>
        <taxon>Dikarya</taxon>
        <taxon>Basidiomycota</taxon>
        <taxon>Agaricomycotina</taxon>
        <taxon>Agaricomycetes</taxon>
        <taxon>Agaricomycetidae</taxon>
        <taxon>Agaricales</taxon>
        <taxon>Marasmiineae</taxon>
        <taxon>Mycenaceae</taxon>
        <taxon>Mycena</taxon>
    </lineage>
</organism>
<feature type="region of interest" description="Disordered" evidence="1">
    <location>
        <begin position="380"/>
        <end position="401"/>
    </location>
</feature>
<proteinExistence type="predicted"/>
<feature type="compositionally biased region" description="Polar residues" evidence="1">
    <location>
        <begin position="391"/>
        <end position="401"/>
    </location>
</feature>
<protein>
    <submittedName>
        <fullName evidence="2">Uncharacterized protein</fullName>
    </submittedName>
</protein>
<keyword evidence="3" id="KW-1185">Reference proteome</keyword>
<accession>A0AAD7A3N0</accession>
<feature type="compositionally biased region" description="Basic and acidic residues" evidence="1">
    <location>
        <begin position="380"/>
        <end position="390"/>
    </location>
</feature>
<dbReference type="EMBL" id="JARIHO010000017">
    <property type="protein sequence ID" value="KAJ7348691.1"/>
    <property type="molecule type" value="Genomic_DNA"/>
</dbReference>
<comment type="caution">
    <text evidence="2">The sequence shown here is derived from an EMBL/GenBank/DDBJ whole genome shotgun (WGS) entry which is preliminary data.</text>
</comment>